<evidence type="ECO:0000256" key="1">
    <source>
        <dbReference type="ARBA" id="ARBA00022723"/>
    </source>
</evidence>
<dbReference type="PROSITE" id="PS51128">
    <property type="entry name" value="ZF_DKSA_2"/>
    <property type="match status" value="1"/>
</dbReference>
<feature type="zinc finger region" description="dksA C4-type" evidence="4">
    <location>
        <begin position="73"/>
        <end position="97"/>
    </location>
</feature>
<dbReference type="Pfam" id="PF01258">
    <property type="entry name" value="zf-dskA_traR"/>
    <property type="match status" value="1"/>
</dbReference>
<feature type="region of interest" description="Disordered" evidence="6">
    <location>
        <begin position="104"/>
        <end position="146"/>
    </location>
</feature>
<organism evidence="8 9">
    <name type="scientific">Nonomuraea ferruginea</name>
    <dbReference type="NCBI Taxonomy" id="46174"/>
    <lineage>
        <taxon>Bacteria</taxon>
        <taxon>Bacillati</taxon>
        <taxon>Actinomycetota</taxon>
        <taxon>Actinomycetes</taxon>
        <taxon>Streptosporangiales</taxon>
        <taxon>Streptosporangiaceae</taxon>
        <taxon>Nonomuraea</taxon>
    </lineage>
</organism>
<proteinExistence type="predicted"/>
<evidence type="ECO:0000256" key="4">
    <source>
        <dbReference type="PROSITE-ProRule" id="PRU00510"/>
    </source>
</evidence>
<evidence type="ECO:0000256" key="6">
    <source>
        <dbReference type="SAM" id="MobiDB-lite"/>
    </source>
</evidence>
<dbReference type="Gene3D" id="1.20.120.910">
    <property type="entry name" value="DksA, coiled-coil domain"/>
    <property type="match status" value="1"/>
</dbReference>
<keyword evidence="1" id="KW-0479">Metal-binding</keyword>
<dbReference type="Proteomes" id="UP001212498">
    <property type="component" value="Unassembled WGS sequence"/>
</dbReference>
<feature type="compositionally biased region" description="Gly residues" evidence="6">
    <location>
        <begin position="137"/>
        <end position="146"/>
    </location>
</feature>
<evidence type="ECO:0000259" key="7">
    <source>
        <dbReference type="Pfam" id="PF01258"/>
    </source>
</evidence>
<gene>
    <name evidence="8" type="ORF">OUY24_28940</name>
</gene>
<evidence type="ECO:0000256" key="5">
    <source>
        <dbReference type="SAM" id="Coils"/>
    </source>
</evidence>
<protein>
    <submittedName>
        <fullName evidence="8">TraR/DksA C4-type zinc finger protein</fullName>
    </submittedName>
</protein>
<sequence>MASLQTLMQDYDQHRARLEELRDLLEERLAAARADLSAAVTAGSAALAGLARRESDAIESALARMDRGLYGTCVRCGAFIPYGVLRRIPHEQLCLACAGTRERQGHSGATEIPAPRPAPAGVPERSRPEAAVPPGPGAGDEAGNGT</sequence>
<accession>A0ABT4T5X1</accession>
<evidence type="ECO:0000256" key="3">
    <source>
        <dbReference type="ARBA" id="ARBA00022833"/>
    </source>
</evidence>
<keyword evidence="5" id="KW-0175">Coiled coil</keyword>
<keyword evidence="3" id="KW-0862">Zinc</keyword>
<feature type="coiled-coil region" evidence="5">
    <location>
        <begin position="1"/>
        <end position="35"/>
    </location>
</feature>
<reference evidence="8 9" key="1">
    <citation type="submission" date="2022-11" db="EMBL/GenBank/DDBJ databases">
        <title>Nonomuraea corallina sp. nov., a new species of the genus Nonomuraea isolated from sea side sediment in Thai sea.</title>
        <authorList>
            <person name="Ngamcharungchit C."/>
            <person name="Matsumoto A."/>
            <person name="Suriyachadkun C."/>
            <person name="Panbangred W."/>
            <person name="Inahashi Y."/>
            <person name="Intra B."/>
        </authorList>
    </citation>
    <scope>NUCLEOTIDE SEQUENCE [LARGE SCALE GENOMIC DNA]</scope>
    <source>
        <strain evidence="8 9">DSM 43553</strain>
    </source>
</reference>
<name>A0ABT4T5X1_9ACTN</name>
<evidence type="ECO:0000313" key="9">
    <source>
        <dbReference type="Proteomes" id="UP001212498"/>
    </source>
</evidence>
<feature type="domain" description="Zinc finger DksA/TraR C4-type" evidence="7">
    <location>
        <begin position="68"/>
        <end position="103"/>
    </location>
</feature>
<comment type="caution">
    <text evidence="8">The sequence shown here is derived from an EMBL/GenBank/DDBJ whole genome shotgun (WGS) entry which is preliminary data.</text>
</comment>
<dbReference type="RefSeq" id="WP_271278578.1">
    <property type="nucleotide sequence ID" value="NZ_BAABFD010000024.1"/>
</dbReference>
<dbReference type="InterPro" id="IPR000962">
    <property type="entry name" value="Znf_DskA_TraR"/>
</dbReference>
<keyword evidence="9" id="KW-1185">Reference proteome</keyword>
<dbReference type="EMBL" id="JAPNUD010000106">
    <property type="protein sequence ID" value="MDA0644674.1"/>
    <property type="molecule type" value="Genomic_DNA"/>
</dbReference>
<evidence type="ECO:0000256" key="2">
    <source>
        <dbReference type="ARBA" id="ARBA00022771"/>
    </source>
</evidence>
<keyword evidence="2" id="KW-0863">Zinc-finger</keyword>
<evidence type="ECO:0000313" key="8">
    <source>
        <dbReference type="EMBL" id="MDA0644674.1"/>
    </source>
</evidence>